<dbReference type="AlphaFoldDB" id="A0A1S3DRH1"/>
<organism evidence="2 3">
    <name type="scientific">Diaphorina citri</name>
    <name type="common">Asian citrus psyllid</name>
    <dbReference type="NCBI Taxonomy" id="121845"/>
    <lineage>
        <taxon>Eukaryota</taxon>
        <taxon>Metazoa</taxon>
        <taxon>Ecdysozoa</taxon>
        <taxon>Arthropoda</taxon>
        <taxon>Hexapoda</taxon>
        <taxon>Insecta</taxon>
        <taxon>Pterygota</taxon>
        <taxon>Neoptera</taxon>
        <taxon>Paraneoptera</taxon>
        <taxon>Hemiptera</taxon>
        <taxon>Sternorrhyncha</taxon>
        <taxon>Psylloidea</taxon>
        <taxon>Psyllidae</taxon>
        <taxon>Diaphorininae</taxon>
        <taxon>Diaphorina</taxon>
    </lineage>
</organism>
<dbReference type="GeneID" id="103523404"/>
<dbReference type="STRING" id="121845.A0A1S3DRH1"/>
<evidence type="ECO:0000313" key="2">
    <source>
        <dbReference type="Proteomes" id="UP000079169"/>
    </source>
</evidence>
<dbReference type="PROSITE" id="PS51183">
    <property type="entry name" value="JMJN"/>
    <property type="match status" value="1"/>
</dbReference>
<keyword evidence="2" id="KW-1185">Reference proteome</keyword>
<dbReference type="GO" id="GO:0010468">
    <property type="term" value="P:regulation of gene expression"/>
    <property type="evidence" value="ECO:0007669"/>
    <property type="project" value="TreeGrafter"/>
</dbReference>
<reference evidence="3" key="1">
    <citation type="submission" date="2025-08" db="UniProtKB">
        <authorList>
            <consortium name="RefSeq"/>
        </authorList>
    </citation>
    <scope>IDENTIFICATION</scope>
</reference>
<dbReference type="Pfam" id="PF02375">
    <property type="entry name" value="JmjN"/>
    <property type="match status" value="1"/>
</dbReference>
<evidence type="ECO:0000259" key="1">
    <source>
        <dbReference type="PROSITE" id="PS51183"/>
    </source>
</evidence>
<feature type="domain" description="JmjN" evidence="1">
    <location>
        <begin position="12"/>
        <end position="54"/>
    </location>
</feature>
<dbReference type="InterPro" id="IPR003349">
    <property type="entry name" value="JmjN"/>
</dbReference>
<accession>A0A1S3DRH1</accession>
<gene>
    <name evidence="3" type="primary">LOC103523404</name>
</gene>
<dbReference type="GO" id="GO:0051864">
    <property type="term" value="F:histone H3K36 demethylase activity"/>
    <property type="evidence" value="ECO:0007669"/>
    <property type="project" value="TreeGrafter"/>
</dbReference>
<dbReference type="GO" id="GO:0032454">
    <property type="term" value="F:histone H3K9 demethylase activity"/>
    <property type="evidence" value="ECO:0007669"/>
    <property type="project" value="TreeGrafter"/>
</dbReference>
<dbReference type="RefSeq" id="XP_008486675.2">
    <property type="nucleotide sequence ID" value="XM_008488453.3"/>
</dbReference>
<dbReference type="PANTHER" id="PTHR10694:SF129">
    <property type="entry name" value="LYSINE-SPECIFIC DEMETHYLASE 4B-RELATED"/>
    <property type="match status" value="1"/>
</dbReference>
<name>A0A1S3DRH1_DIACI</name>
<dbReference type="Gene3D" id="2.60.120.650">
    <property type="entry name" value="Cupin"/>
    <property type="match status" value="1"/>
</dbReference>
<proteinExistence type="predicted"/>
<evidence type="ECO:0000313" key="3">
    <source>
        <dbReference type="RefSeq" id="XP_008486675.2"/>
    </source>
</evidence>
<dbReference type="GO" id="GO:0005634">
    <property type="term" value="C:nucleus"/>
    <property type="evidence" value="ECO:0007669"/>
    <property type="project" value="TreeGrafter"/>
</dbReference>
<dbReference type="SMART" id="SM00545">
    <property type="entry name" value="JmjN"/>
    <property type="match status" value="1"/>
</dbReference>
<dbReference type="PANTHER" id="PTHR10694">
    <property type="entry name" value="LYSINE-SPECIFIC DEMETHYLASE"/>
    <property type="match status" value="1"/>
</dbReference>
<dbReference type="KEGG" id="dci:103523404"/>
<protein>
    <submittedName>
        <fullName evidence="3">Probable lysine-specific demethylase 4B</fullName>
    </submittedName>
</protein>
<feature type="non-terminal residue" evidence="3">
    <location>
        <position position="59"/>
    </location>
</feature>
<dbReference type="Proteomes" id="UP000079169">
    <property type="component" value="Unplaced"/>
</dbReference>
<sequence>MAINTSGNTPKIMVFRPTYEEFKDFSKFITYMESQGAHKAGLAKVIPPPEWVPRKSGYS</sequence>
<dbReference type="GO" id="GO:0000785">
    <property type="term" value="C:chromatin"/>
    <property type="evidence" value="ECO:0007669"/>
    <property type="project" value="TreeGrafter"/>
</dbReference>
<dbReference type="PaxDb" id="121845-A0A1S3DRH1"/>